<sequence length="1204" mass="134919">MFPGMMDPEMIRIAQEQMSRMSPAELSRIQQQMMSNPELMKMASDSMKNMKPEDLRRAAEQLKSIQPDQMAEIGAKMANATSDDFAAMSCRVDAQINAARMLKQKGNELHSQGMFNEALDTYLRAKNYLKDIPSSKGTTLLLACSLNVMSCYLKTSQFDECIKEGTEVLATDARNVKSLYRRGQAYKRLGQLENAVSDLTKALEFSPDDETIADVLRDAKEKLIEHSGKDIQKGLKMEEFTDEVSSPLPAMHEASSSSQNTKEISKQINTQSEYHPTNTEYLQSLKDDKDSIRSFQNFMSQADPETLATVGSGKLEGISPDMVKTASNVITNMSPKEFQKMLEMAVSFQGNKPLNNSNNGPDMPGVTPDMLRTATDMMNKMPAEEIQKMFKMSSSTDDNFQSIGSRLNMSCDIQERCENATFNKDVDGSSTSGDFLKARNISPHSSYSGSSFDMHEQIKSQLNNPAMCKMMSSMMKNMSPDMMTNMGEQFGYELSREDAERAQQAMSSLSPESLDKMMKWANRMQGIIEGARNTKNWLLGRNGLAMAVTMLLLAIFLHCPAHHGYRCFDPNTERTYIVRHVRFNEHIFPYHKSPSTSTPSQPELSPFSIFPEPHPFLHDDTHDSSSQPQTTSLDTPSSPDTTTSNPISPTTTTINSQSPNPTPLPNSSIRPRPSNLRPNPKQPTRYNPSAYHTFTSTEPSEPTSFTAANKSPEWRHAMAEELSALHKNGTWSLVPPVSNTNVVDCKWVYRLKTDQNGKISRFKARLVAKGFHQQAGVDYHETFSPVVKPATIRTVLSLAVTNKWPLKQLDVQNAFLHGDLQETVYMKQPPGFVDPDKPYHVCRLHKSLYGLKQAPRAWFTKLSNALQQLGFSGSKTDPSLFILNSKDTLIYVLVYVDDIIITGNCPRIVADTIGRLSSLFAVKDLGNLHYFLGIEVIHLGSNILLSQRKYVLDIIHRAGMTTCKPVDSPMSSSNDLFTTSSPLLADSTQYRQIVGALQYATLSRPDIAFAVNKVCQFMHAPTENHWMAVKCIIRYLQGTTHLGLLFRHDTGSRLHAFSDSNWLPKIHAYSNSDWAGCPIDRRSTGGSSTESEYKAIADTVAELIWLRSLLQELGISHQSPTLWCDNLGATYLSANPVFHARTKHVEVDYHFVREQVAQQRLNVQFISTDDQIADVFTKPLPTQRFKELRSKLQVVNRPQLAGEC</sequence>
<dbReference type="Pfam" id="PF07727">
    <property type="entry name" value="RVT_2"/>
    <property type="match status" value="1"/>
</dbReference>
<dbReference type="SUPFAM" id="SSF48452">
    <property type="entry name" value="TPR-like"/>
    <property type="match status" value="1"/>
</dbReference>
<feature type="domain" description="Reverse transcriptase Ty1/copia-type" evidence="3">
    <location>
        <begin position="728"/>
        <end position="970"/>
    </location>
</feature>
<dbReference type="InterPro" id="IPR043502">
    <property type="entry name" value="DNA/RNA_pol_sf"/>
</dbReference>
<dbReference type="InterPro" id="IPR011990">
    <property type="entry name" value="TPR-like_helical_dom_sf"/>
</dbReference>
<dbReference type="InterPro" id="IPR057670">
    <property type="entry name" value="SH3_retrovirus"/>
</dbReference>
<dbReference type="PROSITE" id="PS50005">
    <property type="entry name" value="TPR"/>
    <property type="match status" value="1"/>
</dbReference>
<proteinExistence type="predicted"/>
<feature type="compositionally biased region" description="Low complexity" evidence="2">
    <location>
        <begin position="624"/>
        <end position="659"/>
    </location>
</feature>
<reference evidence="5 6" key="1">
    <citation type="submission" date="2019-05" db="EMBL/GenBank/DDBJ databases">
        <title>Mikania micrantha, genome provides insights into the molecular mechanism of rapid growth.</title>
        <authorList>
            <person name="Liu B."/>
        </authorList>
    </citation>
    <scope>NUCLEOTIDE SEQUENCE [LARGE SCALE GENOMIC DNA]</scope>
    <source>
        <strain evidence="5">NLD-2019</strain>
        <tissue evidence="5">Leaf</tissue>
    </source>
</reference>
<dbReference type="CDD" id="cd09272">
    <property type="entry name" value="RNase_HI_RT_Ty1"/>
    <property type="match status" value="1"/>
</dbReference>
<feature type="region of interest" description="Disordered" evidence="2">
    <location>
        <begin position="246"/>
        <end position="276"/>
    </location>
</feature>
<dbReference type="SUPFAM" id="SSF56672">
    <property type="entry name" value="DNA/RNA polymerases"/>
    <property type="match status" value="1"/>
</dbReference>
<evidence type="ECO:0000313" key="6">
    <source>
        <dbReference type="Proteomes" id="UP000326396"/>
    </source>
</evidence>
<evidence type="ECO:0000256" key="2">
    <source>
        <dbReference type="SAM" id="MobiDB-lite"/>
    </source>
</evidence>
<dbReference type="Pfam" id="PF25597">
    <property type="entry name" value="SH3_retrovirus"/>
    <property type="match status" value="1"/>
</dbReference>
<dbReference type="InterPro" id="IPR019734">
    <property type="entry name" value="TPR_rpt"/>
</dbReference>
<evidence type="ECO:0000256" key="1">
    <source>
        <dbReference type="PROSITE-ProRule" id="PRU00339"/>
    </source>
</evidence>
<gene>
    <name evidence="5" type="ORF">E3N88_26797</name>
</gene>
<dbReference type="Pfam" id="PF00515">
    <property type="entry name" value="TPR_1"/>
    <property type="match status" value="1"/>
</dbReference>
<keyword evidence="1" id="KW-0802">TPR repeat</keyword>
<feature type="compositionally biased region" description="Polar residues" evidence="2">
    <location>
        <begin position="593"/>
        <end position="603"/>
    </location>
</feature>
<accession>A0A5N6MVN3</accession>
<feature type="region of interest" description="Disordered" evidence="2">
    <location>
        <begin position="589"/>
        <end position="707"/>
    </location>
</feature>
<feature type="compositionally biased region" description="Polar residues" evidence="2">
    <location>
        <begin position="682"/>
        <end position="692"/>
    </location>
</feature>
<dbReference type="InterPro" id="IPR013103">
    <property type="entry name" value="RVT_2"/>
</dbReference>
<keyword evidence="6" id="KW-1185">Reference proteome</keyword>
<evidence type="ECO:0000259" key="3">
    <source>
        <dbReference type="Pfam" id="PF07727"/>
    </source>
</evidence>
<dbReference type="EMBL" id="SZYD01000014">
    <property type="protein sequence ID" value="KAD4178206.1"/>
    <property type="molecule type" value="Genomic_DNA"/>
</dbReference>
<dbReference type="SMART" id="SM00028">
    <property type="entry name" value="TPR"/>
    <property type="match status" value="2"/>
</dbReference>
<feature type="compositionally biased region" description="Low complexity" evidence="2">
    <location>
        <begin position="693"/>
        <end position="706"/>
    </location>
</feature>
<dbReference type="InterPro" id="IPR053319">
    <property type="entry name" value="OEP61"/>
</dbReference>
<name>A0A5N6MVN3_9ASTR</name>
<dbReference type="PROSITE" id="PS50293">
    <property type="entry name" value="TPR_REGION"/>
    <property type="match status" value="1"/>
</dbReference>
<comment type="caution">
    <text evidence="5">The sequence shown here is derived from an EMBL/GenBank/DDBJ whole genome shotgun (WGS) entry which is preliminary data.</text>
</comment>
<dbReference type="Gene3D" id="1.25.40.10">
    <property type="entry name" value="Tetratricopeptide repeat domain"/>
    <property type="match status" value="1"/>
</dbReference>
<dbReference type="AlphaFoldDB" id="A0A5N6MVN3"/>
<feature type="repeat" description="TPR" evidence="1">
    <location>
        <begin position="176"/>
        <end position="209"/>
    </location>
</feature>
<dbReference type="Proteomes" id="UP000326396">
    <property type="component" value="Linkage Group LG4"/>
</dbReference>
<organism evidence="5 6">
    <name type="scientific">Mikania micrantha</name>
    <name type="common">bitter vine</name>
    <dbReference type="NCBI Taxonomy" id="192012"/>
    <lineage>
        <taxon>Eukaryota</taxon>
        <taxon>Viridiplantae</taxon>
        <taxon>Streptophyta</taxon>
        <taxon>Embryophyta</taxon>
        <taxon>Tracheophyta</taxon>
        <taxon>Spermatophyta</taxon>
        <taxon>Magnoliopsida</taxon>
        <taxon>eudicotyledons</taxon>
        <taxon>Gunneridae</taxon>
        <taxon>Pentapetalae</taxon>
        <taxon>asterids</taxon>
        <taxon>campanulids</taxon>
        <taxon>Asterales</taxon>
        <taxon>Asteraceae</taxon>
        <taxon>Asteroideae</taxon>
        <taxon>Heliantheae alliance</taxon>
        <taxon>Eupatorieae</taxon>
        <taxon>Mikania</taxon>
    </lineage>
</organism>
<feature type="compositionally biased region" description="Polar residues" evidence="2">
    <location>
        <begin position="254"/>
        <end position="276"/>
    </location>
</feature>
<feature type="domain" description="Retroviral polymerase SH3-like" evidence="4">
    <location>
        <begin position="555"/>
        <end position="594"/>
    </location>
</feature>
<evidence type="ECO:0000313" key="5">
    <source>
        <dbReference type="EMBL" id="KAD4178206.1"/>
    </source>
</evidence>
<evidence type="ECO:0000259" key="4">
    <source>
        <dbReference type="Pfam" id="PF25597"/>
    </source>
</evidence>
<protein>
    <submittedName>
        <fullName evidence="5">Uncharacterized protein</fullName>
    </submittedName>
</protein>
<dbReference type="OrthoDB" id="245563at2759"/>
<dbReference type="PANTHER" id="PTHR48433:SF1">
    <property type="entry name" value="OUTER ENVELOPE PROTEIN 61-LIKE"/>
    <property type="match status" value="1"/>
</dbReference>
<dbReference type="PANTHER" id="PTHR48433">
    <property type="entry name" value="OUTER ENVELOPE PROTEIN 61-LIKE"/>
    <property type="match status" value="1"/>
</dbReference>